<comment type="caution">
    <text evidence="3">The sequence shown here is derived from an EMBL/GenBank/DDBJ whole genome shotgun (WGS) entry which is preliminary data.</text>
</comment>
<dbReference type="Pfam" id="PF04221">
    <property type="entry name" value="RelB"/>
    <property type="match status" value="1"/>
</dbReference>
<dbReference type="GO" id="GO:0000987">
    <property type="term" value="F:cis-regulatory region sequence-specific DNA binding"/>
    <property type="evidence" value="ECO:0007669"/>
    <property type="project" value="InterPro"/>
</dbReference>
<dbReference type="InterPro" id="IPR026262">
    <property type="entry name" value="DinJ"/>
</dbReference>
<evidence type="ECO:0000313" key="3">
    <source>
        <dbReference type="EMBL" id="RMX01372.1"/>
    </source>
</evidence>
<dbReference type="PANTHER" id="PTHR38781:SF1">
    <property type="entry name" value="ANTITOXIN DINJ-RELATED"/>
    <property type="match status" value="1"/>
</dbReference>
<dbReference type="PANTHER" id="PTHR38781">
    <property type="entry name" value="ANTITOXIN DINJ-RELATED"/>
    <property type="match status" value="1"/>
</dbReference>
<name>A0A3M6QFV1_9BURK</name>
<dbReference type="Proteomes" id="UP000267521">
    <property type="component" value="Unassembled WGS sequence"/>
</dbReference>
<keyword evidence="2" id="KW-1277">Toxin-antitoxin system</keyword>
<organism evidence="3 4">
    <name type="scientific">Allofranklinella schreckenbergeri</name>
    <dbReference type="NCBI Taxonomy" id="1076744"/>
    <lineage>
        <taxon>Bacteria</taxon>
        <taxon>Pseudomonadati</taxon>
        <taxon>Pseudomonadota</taxon>
        <taxon>Betaproteobacteria</taxon>
        <taxon>Burkholderiales</taxon>
        <taxon>Comamonadaceae</taxon>
        <taxon>Allofranklinella</taxon>
    </lineage>
</organism>
<evidence type="ECO:0000256" key="2">
    <source>
        <dbReference type="ARBA" id="ARBA00022649"/>
    </source>
</evidence>
<reference evidence="3 4" key="1">
    <citation type="submission" date="2018-10" db="EMBL/GenBank/DDBJ databases">
        <title>Comamonadaceae CDC group NO-1 genome sequencing and assembly.</title>
        <authorList>
            <person name="Bernier A.-M."/>
            <person name="Bernard K."/>
        </authorList>
    </citation>
    <scope>NUCLEOTIDE SEQUENCE [LARGE SCALE GENOMIC DNA]</scope>
    <source>
        <strain evidence="3 4">NML970147</strain>
    </source>
</reference>
<sequence length="88" mass="9478">MANSVLISVRIDPAIKQQASEVLAGAGLSISDVMRMTLTKIASERRFSFEYQPNAQTAAVMQAVRDGQAPMQRAADIDALLEQLNAAD</sequence>
<dbReference type="Gene3D" id="1.10.1220.10">
    <property type="entry name" value="Met repressor-like"/>
    <property type="match status" value="1"/>
</dbReference>
<protein>
    <submittedName>
        <fullName evidence="3">Type II toxin-antitoxin system RelB/DinJ family antitoxin</fullName>
    </submittedName>
</protein>
<dbReference type="PIRSF" id="PIRSF003108">
    <property type="entry name" value="DinJ"/>
    <property type="match status" value="1"/>
</dbReference>
<dbReference type="GO" id="GO:0006355">
    <property type="term" value="P:regulation of DNA-templated transcription"/>
    <property type="evidence" value="ECO:0007669"/>
    <property type="project" value="InterPro"/>
</dbReference>
<dbReference type="GO" id="GO:0015643">
    <property type="term" value="F:toxic substance binding"/>
    <property type="evidence" value="ECO:0007669"/>
    <property type="project" value="InterPro"/>
</dbReference>
<dbReference type="GO" id="GO:0044010">
    <property type="term" value="P:single-species biofilm formation"/>
    <property type="evidence" value="ECO:0007669"/>
    <property type="project" value="InterPro"/>
</dbReference>
<gene>
    <name evidence="3" type="ORF">EBQ26_00925</name>
</gene>
<dbReference type="InterPro" id="IPR013321">
    <property type="entry name" value="Arc_rbn_hlx_hlx"/>
</dbReference>
<dbReference type="GO" id="GO:0006351">
    <property type="term" value="P:DNA-templated transcription"/>
    <property type="evidence" value="ECO:0007669"/>
    <property type="project" value="TreeGrafter"/>
</dbReference>
<dbReference type="NCBIfam" id="TIGR02384">
    <property type="entry name" value="RelB_DinJ"/>
    <property type="match status" value="1"/>
</dbReference>
<dbReference type="RefSeq" id="WP_122237143.1">
    <property type="nucleotide sequence ID" value="NZ_RDQM01000001.1"/>
</dbReference>
<dbReference type="EMBL" id="RDQM01000001">
    <property type="protein sequence ID" value="RMX01372.1"/>
    <property type="molecule type" value="Genomic_DNA"/>
</dbReference>
<comment type="similarity">
    <text evidence="1">Belongs to the RelB/DinJ antitoxin family.</text>
</comment>
<accession>A0A3M6QFV1</accession>
<evidence type="ECO:0000313" key="4">
    <source>
        <dbReference type="Proteomes" id="UP000267521"/>
    </source>
</evidence>
<proteinExistence type="inferred from homology"/>
<dbReference type="InterPro" id="IPR007337">
    <property type="entry name" value="RelB/DinJ"/>
</dbReference>
<dbReference type="AlphaFoldDB" id="A0A3M6QFV1"/>
<evidence type="ECO:0000256" key="1">
    <source>
        <dbReference type="ARBA" id="ARBA00010562"/>
    </source>
</evidence>